<dbReference type="SUPFAM" id="SSF53335">
    <property type="entry name" value="S-adenosyl-L-methionine-dependent methyltransferases"/>
    <property type="match status" value="1"/>
</dbReference>
<dbReference type="Gene3D" id="3.40.50.150">
    <property type="entry name" value="Vaccinia Virus protein VP39"/>
    <property type="match status" value="1"/>
</dbReference>
<keyword evidence="6 8" id="KW-0949">S-adenosyl-L-methionine</keyword>
<dbReference type="CDD" id="cd02440">
    <property type="entry name" value="AdoMet_MTases"/>
    <property type="match status" value="1"/>
</dbReference>
<dbReference type="Proteomes" id="UP000533637">
    <property type="component" value="Unassembled WGS sequence"/>
</dbReference>
<accession>A0ABR6KM25</accession>
<evidence type="ECO:0000313" key="10">
    <source>
        <dbReference type="EMBL" id="MBB4622547.1"/>
    </source>
</evidence>
<dbReference type="RefSeq" id="WP_183670910.1">
    <property type="nucleotide sequence ID" value="NZ_BMPB01000012.1"/>
</dbReference>
<comment type="function">
    <text evidence="8">Converts the free carboxyl group of a malonyl-thioester to its methyl ester by transfer of a methyl group from S-adenosyl-L-methionine (SAM). It allows to synthesize pimeloyl-ACP via the fatty acid synthetic pathway.</text>
</comment>
<dbReference type="PANTHER" id="PTHR43861">
    <property type="entry name" value="TRANS-ACONITATE 2-METHYLTRANSFERASE-RELATED"/>
    <property type="match status" value="1"/>
</dbReference>
<reference evidence="10 11" key="1">
    <citation type="submission" date="2020-08" db="EMBL/GenBank/DDBJ databases">
        <title>Genomic Encyclopedia of Type Strains, Phase IV (KMG-IV): sequencing the most valuable type-strain genomes for metagenomic binning, comparative biology and taxonomic classification.</title>
        <authorList>
            <person name="Goeker M."/>
        </authorList>
    </citation>
    <scope>NUCLEOTIDE SEQUENCE [LARGE SCALE GENOMIC DNA]</scope>
    <source>
        <strain evidence="10 11">DSM 102983</strain>
    </source>
</reference>
<feature type="domain" description="Methyltransferase type 11" evidence="9">
    <location>
        <begin position="48"/>
        <end position="142"/>
    </location>
</feature>
<dbReference type="Pfam" id="PF08241">
    <property type="entry name" value="Methyltransf_11"/>
    <property type="match status" value="1"/>
</dbReference>
<keyword evidence="11" id="KW-1185">Reference proteome</keyword>
<protein>
    <recommendedName>
        <fullName evidence="3 8">Malonyl-[acyl-carrier protein] O-methyltransferase</fullName>
        <shortName evidence="8">Malonyl-ACP O-methyltransferase</shortName>
        <ecNumber evidence="3 8">2.1.1.197</ecNumber>
    </recommendedName>
    <alternativeName>
        <fullName evidence="8">Biotin synthesis protein BioC</fullName>
    </alternativeName>
</protein>
<dbReference type="InterPro" id="IPR029063">
    <property type="entry name" value="SAM-dependent_MTases_sf"/>
</dbReference>
<evidence type="ECO:0000259" key="9">
    <source>
        <dbReference type="Pfam" id="PF08241"/>
    </source>
</evidence>
<comment type="caution">
    <text evidence="10">The sequence shown here is derived from an EMBL/GenBank/DDBJ whole genome shotgun (WGS) entry which is preliminary data.</text>
</comment>
<gene>
    <name evidence="8" type="primary">bioC</name>
    <name evidence="10" type="ORF">GGQ57_002447</name>
</gene>
<comment type="catalytic activity">
    <reaction evidence="1 8">
        <text>malonyl-[ACP] + S-adenosyl-L-methionine = malonyl-[ACP] methyl ester + S-adenosyl-L-homocysteine</text>
        <dbReference type="Rhea" id="RHEA:17105"/>
        <dbReference type="Rhea" id="RHEA-COMP:9623"/>
        <dbReference type="Rhea" id="RHEA-COMP:9954"/>
        <dbReference type="ChEBI" id="CHEBI:57856"/>
        <dbReference type="ChEBI" id="CHEBI:59789"/>
        <dbReference type="ChEBI" id="CHEBI:78449"/>
        <dbReference type="ChEBI" id="CHEBI:78845"/>
        <dbReference type="EC" id="2.1.1.197"/>
    </reaction>
</comment>
<organism evidence="10 11">
    <name type="scientific">Parabacteroides faecis</name>
    <dbReference type="NCBI Taxonomy" id="1217282"/>
    <lineage>
        <taxon>Bacteria</taxon>
        <taxon>Pseudomonadati</taxon>
        <taxon>Bacteroidota</taxon>
        <taxon>Bacteroidia</taxon>
        <taxon>Bacteroidales</taxon>
        <taxon>Tannerellaceae</taxon>
        <taxon>Parabacteroides</taxon>
    </lineage>
</organism>
<dbReference type="GO" id="GO:0032259">
    <property type="term" value="P:methylation"/>
    <property type="evidence" value="ECO:0007669"/>
    <property type="project" value="UniProtKB-KW"/>
</dbReference>
<dbReference type="HAMAP" id="MF_00835">
    <property type="entry name" value="BioC"/>
    <property type="match status" value="1"/>
</dbReference>
<evidence type="ECO:0000256" key="2">
    <source>
        <dbReference type="ARBA" id="ARBA00004746"/>
    </source>
</evidence>
<evidence type="ECO:0000256" key="3">
    <source>
        <dbReference type="ARBA" id="ARBA00012327"/>
    </source>
</evidence>
<evidence type="ECO:0000256" key="8">
    <source>
        <dbReference type="HAMAP-Rule" id="MF_00835"/>
    </source>
</evidence>
<evidence type="ECO:0000256" key="5">
    <source>
        <dbReference type="ARBA" id="ARBA00022679"/>
    </source>
</evidence>
<evidence type="ECO:0000313" key="11">
    <source>
        <dbReference type="Proteomes" id="UP000533637"/>
    </source>
</evidence>
<dbReference type="EMBL" id="JACHOC010000004">
    <property type="protein sequence ID" value="MBB4622547.1"/>
    <property type="molecule type" value="Genomic_DNA"/>
</dbReference>
<sequence length="252" mass="28990">METVERIITRFSRALDSYDQHADAQQQICRKLTGLLSRYTSMHFRRALEIGCGTGGFTRNLKDSCVIDEWYLNDLCEGCHDKIAELFPRQSTDFIPGNAEEIDFPGRFDLIASASAFQWMKEPRLLLHKLAERLTPNGILAFNTFAPGNLAEIKQLTGAGLNYPPTNRLTEWLEEDFHLLHLREEDIILTFDTPLDVLRHLKKTGVTATGDGQWTRGKQTRFCHDYQQLFHTNNNKVTLTYRPLYVLAVKKQ</sequence>
<dbReference type="NCBIfam" id="TIGR02072">
    <property type="entry name" value="BioC"/>
    <property type="match status" value="1"/>
</dbReference>
<proteinExistence type="inferred from homology"/>
<comment type="pathway">
    <text evidence="2 8">Cofactor biosynthesis; biotin biosynthesis.</text>
</comment>
<evidence type="ECO:0000256" key="7">
    <source>
        <dbReference type="ARBA" id="ARBA00022756"/>
    </source>
</evidence>
<dbReference type="GO" id="GO:0102130">
    <property type="term" value="F:malonyl-CoA methyltransferase activity"/>
    <property type="evidence" value="ECO:0007669"/>
    <property type="project" value="UniProtKB-EC"/>
</dbReference>
<name>A0ABR6KM25_9BACT</name>
<dbReference type="InterPro" id="IPR013216">
    <property type="entry name" value="Methyltransf_11"/>
</dbReference>
<dbReference type="InterPro" id="IPR011814">
    <property type="entry name" value="BioC"/>
</dbReference>
<dbReference type="EC" id="2.1.1.197" evidence="3 8"/>
<keyword evidence="4 8" id="KW-0489">Methyltransferase</keyword>
<evidence type="ECO:0000256" key="4">
    <source>
        <dbReference type="ARBA" id="ARBA00022603"/>
    </source>
</evidence>
<keyword evidence="5 8" id="KW-0808">Transferase</keyword>
<keyword evidence="7 8" id="KW-0093">Biotin biosynthesis</keyword>
<comment type="similarity">
    <text evidence="8">Belongs to the methyltransferase superfamily.</text>
</comment>
<evidence type="ECO:0000256" key="6">
    <source>
        <dbReference type="ARBA" id="ARBA00022691"/>
    </source>
</evidence>
<evidence type="ECO:0000256" key="1">
    <source>
        <dbReference type="ARBA" id="ARBA00000852"/>
    </source>
</evidence>